<dbReference type="PANTHER" id="PTHR43132">
    <property type="entry name" value="ARSENICAL RESISTANCE OPERON REPRESSOR ARSR-RELATED"/>
    <property type="match status" value="1"/>
</dbReference>
<reference evidence="5 6" key="1">
    <citation type="submission" date="2021-01" db="EMBL/GenBank/DDBJ databases">
        <title>WGS of actinomycetes isolated from Thailand.</title>
        <authorList>
            <person name="Thawai C."/>
        </authorList>
    </citation>
    <scope>NUCLEOTIDE SEQUENCE [LARGE SCALE GENOMIC DNA]</scope>
    <source>
        <strain evidence="5 6">CA1R205</strain>
    </source>
</reference>
<keyword evidence="1" id="KW-0805">Transcription regulation</keyword>
<dbReference type="Pfam" id="PF01022">
    <property type="entry name" value="HTH_5"/>
    <property type="match status" value="1"/>
</dbReference>
<dbReference type="PANTHER" id="PTHR43132:SF8">
    <property type="entry name" value="HTH-TYPE TRANSCRIPTIONAL REGULATOR KMTR"/>
    <property type="match status" value="1"/>
</dbReference>
<dbReference type="InterPro" id="IPR036390">
    <property type="entry name" value="WH_DNA-bd_sf"/>
</dbReference>
<accession>A0ABS1NC05</accession>
<name>A0ABS1NC05_9ACTN</name>
<organism evidence="5 6">
    <name type="scientific">Streptomyces coffeae</name>
    <dbReference type="NCBI Taxonomy" id="621382"/>
    <lineage>
        <taxon>Bacteria</taxon>
        <taxon>Bacillati</taxon>
        <taxon>Actinomycetota</taxon>
        <taxon>Actinomycetes</taxon>
        <taxon>Kitasatosporales</taxon>
        <taxon>Streptomycetaceae</taxon>
        <taxon>Streptomyces</taxon>
    </lineage>
</organism>
<evidence type="ECO:0000313" key="5">
    <source>
        <dbReference type="EMBL" id="MBL1097593.1"/>
    </source>
</evidence>
<dbReference type="SMART" id="SM00418">
    <property type="entry name" value="HTH_ARSR"/>
    <property type="match status" value="1"/>
</dbReference>
<dbReference type="InterPro" id="IPR036388">
    <property type="entry name" value="WH-like_DNA-bd_sf"/>
</dbReference>
<evidence type="ECO:0000256" key="3">
    <source>
        <dbReference type="ARBA" id="ARBA00023163"/>
    </source>
</evidence>
<dbReference type="InterPro" id="IPR001845">
    <property type="entry name" value="HTH_ArsR_DNA-bd_dom"/>
</dbReference>
<keyword evidence="6" id="KW-1185">Reference proteome</keyword>
<gene>
    <name evidence="5" type="ORF">JK363_13045</name>
</gene>
<protein>
    <submittedName>
        <fullName evidence="5">Winged helix-turn-helix transcriptional regulator</fullName>
    </submittedName>
</protein>
<evidence type="ECO:0000256" key="2">
    <source>
        <dbReference type="ARBA" id="ARBA00023125"/>
    </source>
</evidence>
<dbReference type="Proteomes" id="UP000634229">
    <property type="component" value="Unassembled WGS sequence"/>
</dbReference>
<dbReference type="SUPFAM" id="SSF46785">
    <property type="entry name" value="Winged helix' DNA-binding domain"/>
    <property type="match status" value="1"/>
</dbReference>
<sequence>MWETMLSLHSLRQQNGGLVPAQWRRSVGPKLPRSTGLLTALVPSKGYFPDFLTPATPLYDADEGLDAVLSTPRARLRRDLTLLAGGQRLPPWTRSLAEGDGDALALLGRAIEAYHEAAIAPYWERIRAQVDHERLRVSTPMLSGGTEALLSALPPCLRWRRPVLEADYPVDRDLRLGGRGLLLIPSFFCRRTSITLLHQDRTPVLVYPVQHRLLDEGPAAQGRPSLAKLLGPTRAAVLEAAEGSCTTGELARRVGILVSSASQHATVLRNAGLLTSKRVGNTVVHSRTPLGSQLLYRGTVPPTLTEPGR</sequence>
<dbReference type="Gene3D" id="1.10.10.10">
    <property type="entry name" value="Winged helix-like DNA-binding domain superfamily/Winged helix DNA-binding domain"/>
    <property type="match status" value="1"/>
</dbReference>
<comment type="caution">
    <text evidence="5">The sequence shown here is derived from an EMBL/GenBank/DDBJ whole genome shotgun (WGS) entry which is preliminary data.</text>
</comment>
<proteinExistence type="predicted"/>
<dbReference type="InterPro" id="IPR011991">
    <property type="entry name" value="ArsR-like_HTH"/>
</dbReference>
<evidence type="ECO:0000259" key="4">
    <source>
        <dbReference type="SMART" id="SM00418"/>
    </source>
</evidence>
<evidence type="ECO:0000256" key="1">
    <source>
        <dbReference type="ARBA" id="ARBA00023015"/>
    </source>
</evidence>
<dbReference type="InterPro" id="IPR051011">
    <property type="entry name" value="Metal_resp_trans_reg"/>
</dbReference>
<dbReference type="CDD" id="cd00090">
    <property type="entry name" value="HTH_ARSR"/>
    <property type="match status" value="1"/>
</dbReference>
<keyword evidence="2" id="KW-0238">DNA-binding</keyword>
<feature type="domain" description="HTH arsR-type" evidence="4">
    <location>
        <begin position="225"/>
        <end position="296"/>
    </location>
</feature>
<evidence type="ECO:0000313" key="6">
    <source>
        <dbReference type="Proteomes" id="UP000634229"/>
    </source>
</evidence>
<keyword evidence="3" id="KW-0804">Transcription</keyword>
<dbReference type="EMBL" id="JAERRF010000006">
    <property type="protein sequence ID" value="MBL1097593.1"/>
    <property type="molecule type" value="Genomic_DNA"/>
</dbReference>